<gene>
    <name evidence="2" type="ORF">EAS64_37520</name>
</gene>
<organism evidence="2 3">
    <name type="scientific">Trebonia kvetii</name>
    <dbReference type="NCBI Taxonomy" id="2480626"/>
    <lineage>
        <taxon>Bacteria</taxon>
        <taxon>Bacillati</taxon>
        <taxon>Actinomycetota</taxon>
        <taxon>Actinomycetes</taxon>
        <taxon>Streptosporangiales</taxon>
        <taxon>Treboniaceae</taxon>
        <taxon>Trebonia</taxon>
    </lineage>
</organism>
<evidence type="ECO:0000313" key="2">
    <source>
        <dbReference type="EMBL" id="TVZ00341.1"/>
    </source>
</evidence>
<proteinExistence type="predicted"/>
<reference evidence="2 3" key="1">
    <citation type="submission" date="2018-11" db="EMBL/GenBank/DDBJ databases">
        <title>Trebonia kvetii gen.nov., sp.nov., a novel acidophilic actinobacterium, and proposal of the new actinobacterial family Treboniaceae fam. nov.</title>
        <authorList>
            <person name="Rapoport D."/>
            <person name="Sagova-Mareckova M."/>
            <person name="Sedlacek I."/>
            <person name="Provaznik J."/>
            <person name="Kralova S."/>
            <person name="Pavlinic D."/>
            <person name="Benes V."/>
            <person name="Kopecky J."/>
        </authorList>
    </citation>
    <scope>NUCLEOTIDE SEQUENCE [LARGE SCALE GENOMIC DNA]</scope>
    <source>
        <strain evidence="2 3">15Tr583</strain>
    </source>
</reference>
<dbReference type="EMBL" id="RPFW01000009">
    <property type="protein sequence ID" value="TVZ00341.1"/>
    <property type="molecule type" value="Genomic_DNA"/>
</dbReference>
<comment type="caution">
    <text evidence="2">The sequence shown here is derived from an EMBL/GenBank/DDBJ whole genome shotgun (WGS) entry which is preliminary data.</text>
</comment>
<evidence type="ECO:0000313" key="3">
    <source>
        <dbReference type="Proteomes" id="UP000460272"/>
    </source>
</evidence>
<protein>
    <submittedName>
        <fullName evidence="2">Uncharacterized protein</fullName>
    </submittedName>
</protein>
<evidence type="ECO:0000256" key="1">
    <source>
        <dbReference type="SAM" id="MobiDB-lite"/>
    </source>
</evidence>
<dbReference type="Proteomes" id="UP000460272">
    <property type="component" value="Unassembled WGS sequence"/>
</dbReference>
<name>A0A6P2BPB0_9ACTN</name>
<keyword evidence="3" id="KW-1185">Reference proteome</keyword>
<sequence>MSSRSTMTASAAPSNSAPAGAVPEPGPAGTVPAAAGSGAADSPSGLASAAWTWTLRIARDWMNRPPASCTWSSV</sequence>
<feature type="region of interest" description="Disordered" evidence="1">
    <location>
        <begin position="1"/>
        <end position="45"/>
    </location>
</feature>
<dbReference type="AlphaFoldDB" id="A0A6P2BPB0"/>
<accession>A0A6P2BPB0</accession>